<name>A0A5N6DTW5_ASPPA</name>
<evidence type="ECO:0000313" key="2">
    <source>
        <dbReference type="EMBL" id="KAB8207610.1"/>
    </source>
</evidence>
<dbReference type="VEuPathDB" id="FungiDB:BDV34DRAFT_67616"/>
<proteinExistence type="predicted"/>
<evidence type="ECO:0000259" key="1">
    <source>
        <dbReference type="Pfam" id="PF06985"/>
    </source>
</evidence>
<dbReference type="AlphaFoldDB" id="A0A5N6DTW5"/>
<organism evidence="2 3">
    <name type="scientific">Aspergillus parasiticus</name>
    <dbReference type="NCBI Taxonomy" id="5067"/>
    <lineage>
        <taxon>Eukaryota</taxon>
        <taxon>Fungi</taxon>
        <taxon>Dikarya</taxon>
        <taxon>Ascomycota</taxon>
        <taxon>Pezizomycotina</taxon>
        <taxon>Eurotiomycetes</taxon>
        <taxon>Eurotiomycetidae</taxon>
        <taxon>Eurotiales</taxon>
        <taxon>Aspergillaceae</taxon>
        <taxon>Aspergillus</taxon>
        <taxon>Aspergillus subgen. Circumdati</taxon>
    </lineage>
</organism>
<dbReference type="InterPro" id="IPR010730">
    <property type="entry name" value="HET"/>
</dbReference>
<gene>
    <name evidence="2" type="ORF">BDV34DRAFT_67616</name>
</gene>
<reference evidence="2 3" key="1">
    <citation type="submission" date="2019-04" db="EMBL/GenBank/DDBJ databases">
        <title>Fungal friends and foes A comparative genomics study of 23 Aspergillus species from section Flavi.</title>
        <authorList>
            <consortium name="DOE Joint Genome Institute"/>
            <person name="Kjaerbolling I."/>
            <person name="Vesth T.C."/>
            <person name="Frisvad J.C."/>
            <person name="Nybo J.L."/>
            <person name="Theobald S."/>
            <person name="Kildgaard S."/>
            <person name="Petersen T.I."/>
            <person name="Kuo A."/>
            <person name="Sato A."/>
            <person name="Lyhne E.K."/>
            <person name="Kogle M.E."/>
            <person name="Wiebenga A."/>
            <person name="Kun R.S."/>
            <person name="Lubbers R.J."/>
            <person name="Makela M.R."/>
            <person name="Barry K."/>
            <person name="Chovatia M."/>
            <person name="Clum A."/>
            <person name="Daum C."/>
            <person name="Haridas S."/>
            <person name="He G."/>
            <person name="LaButti K."/>
            <person name="Lipzen A."/>
            <person name="Mondo S."/>
            <person name="Pangilinan J."/>
            <person name="Riley R."/>
            <person name="Salamov A."/>
            <person name="Simmons B.A."/>
            <person name="Magnuson J.K."/>
            <person name="Henrissat B."/>
            <person name="Mortensen U.H."/>
            <person name="Larsen T.O."/>
            <person name="De vries R.P."/>
            <person name="Grigoriev I.V."/>
            <person name="Machida M."/>
            <person name="Baker S.E."/>
            <person name="Andersen M.R."/>
        </authorList>
    </citation>
    <scope>NUCLEOTIDE SEQUENCE [LARGE SCALE GENOMIC DNA]</scope>
    <source>
        <strain evidence="2 3">CBS 117618</strain>
    </source>
</reference>
<feature type="domain" description="Heterokaryon incompatibility" evidence="1">
    <location>
        <begin position="261"/>
        <end position="409"/>
    </location>
</feature>
<dbReference type="PANTHER" id="PTHR33112">
    <property type="entry name" value="DOMAIN PROTEIN, PUTATIVE-RELATED"/>
    <property type="match status" value="1"/>
</dbReference>
<dbReference type="PANTHER" id="PTHR33112:SF1">
    <property type="entry name" value="HETEROKARYON INCOMPATIBILITY DOMAIN-CONTAINING PROTEIN"/>
    <property type="match status" value="1"/>
</dbReference>
<protein>
    <submittedName>
        <fullName evidence="2">Heterokaryon incompatibility protein-domain-containing protein</fullName>
    </submittedName>
</protein>
<dbReference type="Pfam" id="PF06985">
    <property type="entry name" value="HET"/>
    <property type="match status" value="1"/>
</dbReference>
<dbReference type="OMA" id="TWLRVWI"/>
<keyword evidence="3" id="KW-1185">Reference proteome</keyword>
<accession>A0A5N6DTW5</accession>
<dbReference type="Proteomes" id="UP000326532">
    <property type="component" value="Unassembled WGS sequence"/>
</dbReference>
<evidence type="ECO:0000313" key="3">
    <source>
        <dbReference type="Proteomes" id="UP000326532"/>
    </source>
</evidence>
<sequence length="832" mass="94500">MQTIKETLRHKIRLVAMISTLSSADSIPCPLCACLKSDTCSSRDPHSRSRQQEAHRTREFLFHDECTKCSSVPYNGFCHVCKHMRLKHILECVLLGEELHPQEQNKFGKIHLCFGTLQEVRQRSNTCVLCQGLVQLADSCPGDSEEGSEVILGVGPVVTGRYRYLQTYFINGWHNYDKAIPMLVQRGRPDLSRQGYPRELPPQTYSEVLIDWVDVASSLHACETQHGDKCNRASRPQQPPGFRLIDVTEGCVVSVSQFCKYAALSYVWGANGKPCLEATTHNIRDLEKRGSLQKMSTPATIRDAMMVCTKIGIRYLWVDRLCIVQDQGHEKSIQINAMGTIYNNSYITLVGLEGSDVSHGLPGVFKEERPCRRVFRVQDIVLTELYPHHRYKRLVERSAWDTRGWTYQEALLSKRLLLFSHSGLFYECFTDCDLSGEPFPQLIVPRWPLFNKDIGPAESRNEWDPSKFFSSLIHRYTKRVFSYESDILRAISGILNSTYGHDHYFGHPFPIFDNVILWKAEAAVHQERIPASGAVFPSWSWASVNSPIITNSTPVQGIAVWATASSDSDFRLQPLKIVSPWLGPLYNERKYSTLFESHFSQLLIMAWKGGCFSGKLPDELNDVASWDQLKLLIKERWGDNGRHHIIQDAHGMRENIEYNDKFSSEHVSKARSSPGAILVYTQSLRLRLMSSRELCSSSDKHIKLYTDAGQAVACLDKKSVNKDWFLSRYGDEKSSIYLDVLALSLEFSPSIRPDGDLELSGLTRSLNKMSYRDPHGHYLGPGIGFYEPHYAPTVNLIVVDSHDGLSKRVALAQTYLKIWVEANRKFGTFVLV</sequence>
<dbReference type="EMBL" id="ML734956">
    <property type="protein sequence ID" value="KAB8207610.1"/>
    <property type="molecule type" value="Genomic_DNA"/>
</dbReference>